<sequence>GNIVFNVEQNFNINYSIDKQVFDSSKYTKDIKITELAPNNLNSYLDKYIKDKENKLINLYPELNSNYNNYYNNYNNNYNNSGYSYFNNSINNNYNNTNYYNNNYEYGMN</sequence>
<dbReference type="EMBL" id="JDRX01000044">
    <property type="protein sequence ID" value="KGM99755.1"/>
    <property type="molecule type" value="Genomic_DNA"/>
</dbReference>
<organism evidence="1 2">
    <name type="scientific">Clostridium novyi A str. 4570</name>
    <dbReference type="NCBI Taxonomy" id="1444290"/>
    <lineage>
        <taxon>Bacteria</taxon>
        <taxon>Bacillati</taxon>
        <taxon>Bacillota</taxon>
        <taxon>Clostridia</taxon>
        <taxon>Eubacteriales</taxon>
        <taxon>Clostridiaceae</taxon>
        <taxon>Clostridium</taxon>
    </lineage>
</organism>
<dbReference type="AlphaFoldDB" id="A0AA89CL70"/>
<dbReference type="Proteomes" id="UP000030016">
    <property type="component" value="Unassembled WGS sequence"/>
</dbReference>
<reference evidence="1 2" key="1">
    <citation type="submission" date="2014-01" db="EMBL/GenBank/DDBJ databases">
        <title>Plasmidome dynamics in the species complex Clostridium novyi sensu lato converts strains of independent lineages into distinctly different pathogens.</title>
        <authorList>
            <person name="Skarin H."/>
            <person name="Segerman B."/>
        </authorList>
    </citation>
    <scope>NUCLEOTIDE SEQUENCE [LARGE SCALE GENOMIC DNA]</scope>
    <source>
        <strain evidence="1 2">4570</strain>
    </source>
</reference>
<protein>
    <submittedName>
        <fullName evidence="1">Uncharacterized protein</fullName>
    </submittedName>
</protein>
<feature type="non-terminal residue" evidence="1">
    <location>
        <position position="1"/>
    </location>
</feature>
<name>A0AA89CL70_CLONO</name>
<gene>
    <name evidence="1" type="ORF">Z969_10505</name>
</gene>
<evidence type="ECO:0000313" key="2">
    <source>
        <dbReference type="Proteomes" id="UP000030016"/>
    </source>
</evidence>
<accession>A0AA89CL70</accession>
<evidence type="ECO:0000313" key="1">
    <source>
        <dbReference type="EMBL" id="KGM99755.1"/>
    </source>
</evidence>
<comment type="caution">
    <text evidence="1">The sequence shown here is derived from an EMBL/GenBank/DDBJ whole genome shotgun (WGS) entry which is preliminary data.</text>
</comment>
<proteinExistence type="predicted"/>